<evidence type="ECO:0000256" key="9">
    <source>
        <dbReference type="SAM" id="Phobius"/>
    </source>
</evidence>
<evidence type="ECO:0000259" key="10">
    <source>
        <dbReference type="Pfam" id="PF04290"/>
    </source>
</evidence>
<sequence>MNHFLYFIDRLSAWVGKAFAWCILILTFATSYEVFVRYVLRDPTDWAFDISYIMYGTLFMMAGGYALSRNAHVRGDFVYRLWPPRIQAAIELVLYFIFFYPGVIALVYAGIIYANESWGYMPYGFTGPAGEISVNSPAGVPIAPVKTILPVAAFVLLLQGIAETIRCVMCLKNGKWPPRMHDVEEMEKVLLEEHQRKEAEAAARLHAVKEEGAR</sequence>
<dbReference type="Proteomes" id="UP000830055">
    <property type="component" value="Chromosome"/>
</dbReference>
<keyword evidence="5 9" id="KW-0812">Transmembrane</keyword>
<feature type="domain" description="Tripartite ATP-independent periplasmic transporters DctQ component" evidence="10">
    <location>
        <begin position="27"/>
        <end position="167"/>
    </location>
</feature>
<feature type="transmembrane region" description="Helical" evidence="9">
    <location>
        <begin position="88"/>
        <end position="114"/>
    </location>
</feature>
<evidence type="ECO:0000256" key="2">
    <source>
        <dbReference type="ARBA" id="ARBA00022448"/>
    </source>
</evidence>
<keyword evidence="12" id="KW-1185">Reference proteome</keyword>
<dbReference type="InterPro" id="IPR055348">
    <property type="entry name" value="DctQ"/>
</dbReference>
<evidence type="ECO:0000256" key="8">
    <source>
        <dbReference type="ARBA" id="ARBA00038436"/>
    </source>
</evidence>
<evidence type="ECO:0000256" key="7">
    <source>
        <dbReference type="ARBA" id="ARBA00023136"/>
    </source>
</evidence>
<keyword evidence="4" id="KW-0997">Cell inner membrane</keyword>
<organism evidence="11 12">
    <name type="scientific">Desulfofustis limnaeus</name>
    <dbReference type="NCBI Taxonomy" id="2740163"/>
    <lineage>
        <taxon>Bacteria</taxon>
        <taxon>Pseudomonadati</taxon>
        <taxon>Thermodesulfobacteriota</taxon>
        <taxon>Desulfobulbia</taxon>
        <taxon>Desulfobulbales</taxon>
        <taxon>Desulfocapsaceae</taxon>
        <taxon>Desulfofustis</taxon>
    </lineage>
</organism>
<evidence type="ECO:0000256" key="1">
    <source>
        <dbReference type="ARBA" id="ARBA00004429"/>
    </source>
</evidence>
<dbReference type="PANTHER" id="PTHR35011">
    <property type="entry name" value="2,3-DIKETO-L-GULONATE TRAP TRANSPORTER SMALL PERMEASE PROTEIN YIAM"/>
    <property type="match status" value="1"/>
</dbReference>
<keyword evidence="7 9" id="KW-0472">Membrane</keyword>
<keyword evidence="6 9" id="KW-1133">Transmembrane helix</keyword>
<evidence type="ECO:0000313" key="11">
    <source>
        <dbReference type="EMBL" id="BDD86633.1"/>
    </source>
</evidence>
<dbReference type="EMBL" id="AP025516">
    <property type="protein sequence ID" value="BDD86633.1"/>
    <property type="molecule type" value="Genomic_DNA"/>
</dbReference>
<evidence type="ECO:0000256" key="5">
    <source>
        <dbReference type="ARBA" id="ARBA00022692"/>
    </source>
</evidence>
<accession>A0ABN6M176</accession>
<gene>
    <name evidence="11" type="ORF">DPPLL_09980</name>
</gene>
<evidence type="ECO:0000256" key="6">
    <source>
        <dbReference type="ARBA" id="ARBA00022989"/>
    </source>
</evidence>
<name>A0ABN6M176_9BACT</name>
<proteinExistence type="inferred from homology"/>
<evidence type="ECO:0000256" key="3">
    <source>
        <dbReference type="ARBA" id="ARBA00022475"/>
    </source>
</evidence>
<keyword evidence="3" id="KW-1003">Cell membrane</keyword>
<comment type="subcellular location">
    <subcellularLocation>
        <location evidence="1">Cell inner membrane</location>
        <topology evidence="1">Multi-pass membrane protein</topology>
    </subcellularLocation>
</comment>
<feature type="transmembrane region" description="Helical" evidence="9">
    <location>
        <begin position="148"/>
        <end position="171"/>
    </location>
</feature>
<feature type="transmembrane region" description="Helical" evidence="9">
    <location>
        <begin position="46"/>
        <end position="67"/>
    </location>
</feature>
<protein>
    <submittedName>
        <fullName evidence="11">Membrane protein</fullName>
    </submittedName>
</protein>
<evidence type="ECO:0000256" key="4">
    <source>
        <dbReference type="ARBA" id="ARBA00022519"/>
    </source>
</evidence>
<reference evidence="11 12" key="1">
    <citation type="submission" date="2022-01" db="EMBL/GenBank/DDBJ databases">
        <title>Desulfofustis limnae sp. nov., a novel mesophilic sulfate-reducing bacterium isolated from marsh soil.</title>
        <authorList>
            <person name="Watanabe M."/>
            <person name="Takahashi A."/>
            <person name="Kojima H."/>
            <person name="Fukui M."/>
        </authorList>
    </citation>
    <scope>NUCLEOTIDE SEQUENCE [LARGE SCALE GENOMIC DNA]</scope>
    <source>
        <strain evidence="11 12">PPLL</strain>
    </source>
</reference>
<dbReference type="InterPro" id="IPR007387">
    <property type="entry name" value="TRAP_DctQ"/>
</dbReference>
<evidence type="ECO:0000313" key="12">
    <source>
        <dbReference type="Proteomes" id="UP000830055"/>
    </source>
</evidence>
<dbReference type="Pfam" id="PF04290">
    <property type="entry name" value="DctQ"/>
    <property type="match status" value="1"/>
</dbReference>
<dbReference type="PANTHER" id="PTHR35011:SF4">
    <property type="entry name" value="SLL1102 PROTEIN"/>
    <property type="match status" value="1"/>
</dbReference>
<comment type="similarity">
    <text evidence="8">Belongs to the TRAP transporter small permease family.</text>
</comment>
<dbReference type="RefSeq" id="WP_284153711.1">
    <property type="nucleotide sequence ID" value="NZ_AP025516.1"/>
</dbReference>
<keyword evidence="2" id="KW-0813">Transport</keyword>
<feature type="transmembrane region" description="Helical" evidence="9">
    <location>
        <begin position="18"/>
        <end position="40"/>
    </location>
</feature>